<sequence length="23" mass="2339">QLNASANVSAQFYAPFIAGALGK</sequence>
<comment type="caution">
    <text evidence="1">The sequence shown here is derived from an EMBL/GenBank/DDBJ whole genome shotgun (WGS) entry which is preliminary data.</text>
</comment>
<accession>A0A8S2Z8G1</accession>
<dbReference type="EMBL" id="CAJOBI010193560">
    <property type="protein sequence ID" value="CAF4969216.1"/>
    <property type="molecule type" value="Genomic_DNA"/>
</dbReference>
<dbReference type="Proteomes" id="UP000681720">
    <property type="component" value="Unassembled WGS sequence"/>
</dbReference>
<feature type="non-terminal residue" evidence="1">
    <location>
        <position position="1"/>
    </location>
</feature>
<organism evidence="1 5">
    <name type="scientific">Rotaria magnacalcarata</name>
    <dbReference type="NCBI Taxonomy" id="392030"/>
    <lineage>
        <taxon>Eukaryota</taxon>
        <taxon>Metazoa</taxon>
        <taxon>Spiralia</taxon>
        <taxon>Gnathifera</taxon>
        <taxon>Rotifera</taxon>
        <taxon>Eurotatoria</taxon>
        <taxon>Bdelloidea</taxon>
        <taxon>Philodinida</taxon>
        <taxon>Philodinidae</taxon>
        <taxon>Rotaria</taxon>
    </lineage>
</organism>
<protein>
    <submittedName>
        <fullName evidence="1">Uncharacterized protein</fullName>
    </submittedName>
</protein>
<gene>
    <name evidence="1" type="ORF">GIL414_LOCUS39336</name>
    <name evidence="2" type="ORF">GIL414_LOCUS43832</name>
    <name evidence="3" type="ORF">SMN809_LOCUS49049</name>
    <name evidence="4" type="ORF">SMN809_LOCUS55072</name>
</gene>
<evidence type="ECO:0000313" key="3">
    <source>
        <dbReference type="EMBL" id="CAF4843455.1"/>
    </source>
</evidence>
<dbReference type="EMBL" id="CAJOBJ010106263">
    <property type="protein sequence ID" value="CAF4610606.1"/>
    <property type="molecule type" value="Genomic_DNA"/>
</dbReference>
<dbReference type="EMBL" id="CAJOBI010159047">
    <property type="protein sequence ID" value="CAF4843455.1"/>
    <property type="molecule type" value="Genomic_DNA"/>
</dbReference>
<proteinExistence type="predicted"/>
<reference evidence="1" key="1">
    <citation type="submission" date="2021-02" db="EMBL/GenBank/DDBJ databases">
        <authorList>
            <person name="Nowell W R."/>
        </authorList>
    </citation>
    <scope>NUCLEOTIDE SEQUENCE</scope>
</reference>
<evidence type="ECO:0000313" key="4">
    <source>
        <dbReference type="EMBL" id="CAF4969216.1"/>
    </source>
</evidence>
<evidence type="ECO:0000313" key="1">
    <source>
        <dbReference type="EMBL" id="CAF4610606.1"/>
    </source>
</evidence>
<name>A0A8S2Z8G1_9BILA</name>
<dbReference type="AlphaFoldDB" id="A0A8S2Z8G1"/>
<dbReference type="EMBL" id="CAJOBJ010130873">
    <property type="protein sequence ID" value="CAF4720630.1"/>
    <property type="molecule type" value="Genomic_DNA"/>
</dbReference>
<evidence type="ECO:0000313" key="5">
    <source>
        <dbReference type="Proteomes" id="UP000681720"/>
    </source>
</evidence>
<evidence type="ECO:0000313" key="2">
    <source>
        <dbReference type="EMBL" id="CAF4720630.1"/>
    </source>
</evidence>
<dbReference type="Proteomes" id="UP000676336">
    <property type="component" value="Unassembled WGS sequence"/>
</dbReference>